<dbReference type="InterPro" id="IPR036188">
    <property type="entry name" value="FAD/NAD-bd_sf"/>
</dbReference>
<dbReference type="InterPro" id="IPR051104">
    <property type="entry name" value="FAD_monoxygenase"/>
</dbReference>
<evidence type="ECO:0000256" key="1">
    <source>
        <dbReference type="ARBA" id="ARBA00022630"/>
    </source>
</evidence>
<dbReference type="GO" id="GO:0071949">
    <property type="term" value="F:FAD binding"/>
    <property type="evidence" value="ECO:0007669"/>
    <property type="project" value="InterPro"/>
</dbReference>
<gene>
    <name evidence="5" type="ORF">EN45_068510</name>
</gene>
<dbReference type="SMR" id="A0A167THH2"/>
<dbReference type="Pfam" id="PF01494">
    <property type="entry name" value="FAD_binding_3"/>
    <property type="match status" value="1"/>
</dbReference>
<feature type="domain" description="FAD-binding" evidence="4">
    <location>
        <begin position="10"/>
        <end position="384"/>
    </location>
</feature>
<dbReference type="SUPFAM" id="SSF51905">
    <property type="entry name" value="FAD/NAD(P)-binding domain"/>
    <property type="match status" value="1"/>
</dbReference>
<dbReference type="Proteomes" id="UP000076449">
    <property type="component" value="Chromosome II"/>
</dbReference>
<name>A0A167THH2_PENCH</name>
<dbReference type="PRINTS" id="PR00420">
    <property type="entry name" value="RNGMNOXGNASE"/>
</dbReference>
<dbReference type="EMBL" id="CM002799">
    <property type="protein sequence ID" value="KZN88279.1"/>
    <property type="molecule type" value="Genomic_DNA"/>
</dbReference>
<proteinExistence type="predicted"/>
<protein>
    <submittedName>
        <fullName evidence="5">Salicylate hydroxylase</fullName>
    </submittedName>
</protein>
<dbReference type="AlphaFoldDB" id="A0A167THH2"/>
<dbReference type="Gene3D" id="3.50.50.60">
    <property type="entry name" value="FAD/NAD(P)-binding domain"/>
    <property type="match status" value="1"/>
</dbReference>
<dbReference type="PhylomeDB" id="A0A167THH2"/>
<sequence length="445" mass="48160">MTRSANSPFEVAIVGGGITGLALAVGLLKRNVSFTIYERAENFGELGVGITFTPNAQRAMEALDPCVLQSFTNVASAPSGGTINFVDGVREQGSEDPRTSTAALLFQLHVKGGYKACRRCDFVDQIVQHIPKDCVQYRKWLDSIETDHESGRAVLKFRDGEIAHADVVIGCDGIRSQVRASMFGTDELCPRAQYSHQLGYRGMVPLAQATAVLGPEKTSSAVLHTGPGAFVLTIPLAEVHAMHIEAFIMDKEEWPEVQTSSDSKRYVLPATRNEATKAFAEFGPTVRSAVSMFPEKLEKWAVFDMLEAPVPTFAKGRVCLAGDAAHASTPNQGGGAGFGIEDALVLAEVLAVLAEAPNVSGIVASEALAVYSEVRYERSQWLVRSSRRTGELCTWKDRDWGLAAEELSRDIISRSHQLWDHDTAGMVSDALAILGERVRGADTAF</sequence>
<organism evidence="5">
    <name type="scientific">Penicillium chrysogenum</name>
    <name type="common">Penicillium notatum</name>
    <dbReference type="NCBI Taxonomy" id="5076"/>
    <lineage>
        <taxon>Eukaryota</taxon>
        <taxon>Fungi</taxon>
        <taxon>Dikarya</taxon>
        <taxon>Ascomycota</taxon>
        <taxon>Pezizomycotina</taxon>
        <taxon>Eurotiomycetes</taxon>
        <taxon>Eurotiomycetidae</taxon>
        <taxon>Eurotiales</taxon>
        <taxon>Aspergillaceae</taxon>
        <taxon>Penicillium</taxon>
        <taxon>Penicillium chrysogenum species complex</taxon>
    </lineage>
</organism>
<keyword evidence="1" id="KW-0285">Flavoprotein</keyword>
<keyword evidence="3" id="KW-0560">Oxidoreductase</keyword>
<evidence type="ECO:0000259" key="4">
    <source>
        <dbReference type="Pfam" id="PF01494"/>
    </source>
</evidence>
<evidence type="ECO:0000256" key="3">
    <source>
        <dbReference type="ARBA" id="ARBA00023002"/>
    </source>
</evidence>
<dbReference type="PANTHER" id="PTHR46720:SF3">
    <property type="entry name" value="FAD-BINDING DOMAIN-CONTAINING PROTEIN-RELATED"/>
    <property type="match status" value="1"/>
</dbReference>
<evidence type="ECO:0000313" key="5">
    <source>
        <dbReference type="EMBL" id="KZN88279.1"/>
    </source>
</evidence>
<accession>A0A167THH2</accession>
<dbReference type="InterPro" id="IPR002938">
    <property type="entry name" value="FAD-bd"/>
</dbReference>
<dbReference type="GO" id="GO:0044550">
    <property type="term" value="P:secondary metabolite biosynthetic process"/>
    <property type="evidence" value="ECO:0007669"/>
    <property type="project" value="TreeGrafter"/>
</dbReference>
<reference evidence="5" key="1">
    <citation type="journal article" date="2014" name="Genome Announc.">
        <title>Complete sequencing and chromosome-scale genome assembly of the industrial progenitor strain P2niaD18 from the penicillin producer Penicillium chrysogenum.</title>
        <authorList>
            <person name="Specht T."/>
            <person name="Dahlmann T.A."/>
            <person name="Zadra I."/>
            <person name="Kurnsteiner H."/>
            <person name="Kuck U."/>
        </authorList>
    </citation>
    <scope>NUCLEOTIDE SEQUENCE [LARGE SCALE GENOMIC DNA]</scope>
    <source>
        <strain evidence="5">P2niaD18</strain>
    </source>
</reference>
<dbReference type="GO" id="GO:0016491">
    <property type="term" value="F:oxidoreductase activity"/>
    <property type="evidence" value="ECO:0007669"/>
    <property type="project" value="UniProtKB-KW"/>
</dbReference>
<dbReference type="PANTHER" id="PTHR46720">
    <property type="entry name" value="HYDROXYLASE, PUTATIVE (AFU_ORTHOLOGUE AFUA_3G01460)-RELATED"/>
    <property type="match status" value="1"/>
</dbReference>
<evidence type="ECO:0000256" key="2">
    <source>
        <dbReference type="ARBA" id="ARBA00022827"/>
    </source>
</evidence>
<keyword evidence="2" id="KW-0274">FAD</keyword>